<feature type="region of interest" description="Disordered" evidence="11">
    <location>
        <begin position="1378"/>
        <end position="1435"/>
    </location>
</feature>
<evidence type="ECO:0000256" key="8">
    <source>
        <dbReference type="ARBA" id="ARBA00025045"/>
    </source>
</evidence>
<dbReference type="Pfam" id="PF03224">
    <property type="entry name" value="V-ATPase_H_N"/>
    <property type="match status" value="1"/>
</dbReference>
<feature type="compositionally biased region" description="Low complexity" evidence="11">
    <location>
        <begin position="1"/>
        <end position="21"/>
    </location>
</feature>
<evidence type="ECO:0000256" key="3">
    <source>
        <dbReference type="ARBA" id="ARBA00022448"/>
    </source>
</evidence>
<dbReference type="Gene3D" id="1.25.10.10">
    <property type="entry name" value="Leucine-rich Repeat Variant"/>
    <property type="match status" value="1"/>
</dbReference>
<sequence>MAKVVSHYSSSSPSSEALNRSQSQSQSKVLKRDIPWETYMTTKLITGTCLQLLRRYDNRSESYRAQLLDDDGPAYVRVFVSILRDIHKEETVEYVLALIDEMLAANPKRARLFHDNSLSGEDTYNPFLRLLCDGNWFAQEKSCKILASIVSARPKSHDGVMANGGASNSKRTSATIDDVLKGLVDWLCVQLKRPSHPSRGIPTAINCLSTLLKEPVVRSSFVQADGVKLLVPLITPASTQQSIQLLYETCLCVWLLSYYEPAIEYLATSRTLPRLIDVVKSSTKEKVVRVVVLTFKNLLSKGTFGAQMVDLGLPQIVLSLKAQAWSDEDLLEALNQLDVGLKDKIKTLSSFDKYKQEVLLGHLDWSPMHKDAVFWRENISNFEENDFQILRVLMTILDTSSDPRALAVACFDLSQFIQHHAAGRIIVTDLKAKERVMKLMNHENAEVTKNALLCIQRLFLGAKYASFLQRDQFFFLVVKIRTRRRWRWRFKLRRRYARDANQHSIHTQTQLPLADFILLSSFVAVTMIRKGTMNWALMTLHMQPNSMIVVGLKIPKHLVAPQVLIYPMMIKTPPHLLLKVQSISVAEAKSETPPSTKVSPATPRVGRPRGIAKSESDSPSPLQNSRLSLDRSPRPAVAAKPAVDRRSPKLTTPPEKQPTRLAKGSLELQNNLNAAQEDLKKAKEQIVLVEKEKIKAIDELKEAQKLAEEANEKLREALVAQKRAEENSEIEKFRAVELEQAGIEANQKKEDEWVKEIESVRSQHAVDVAALLSTTEELQRLKHELAMTCDAKNQALSHADDATKIAEIQAEKAEVLSAELARLKTLLDSKLEAETSESQMVSKLNAEMDSLRQELEKAMGYKEMLIEKEASIEQLNVELEAARMAESYSRSLVEEWKIKVEELEMEVEKAHKMERSASESLDSVMKQLEGSNDMLHEAETEISALKEKMGLLEITIGRQKGDIEESERCLGVAKEENTEMAKTVESLKCELESVKEEKIQALSNEKLAASSVQNLLEEKNKLINDLENSRNEEEKSKKAMESLASALHEVSAEARENKEKLLANQAEHDSYESQIEDLRLVLKGTNEKYETLLDEAKHEIDHLTSTLEQSKSELENSKVEWEEREHHMVTCLKKSEQENSSMEKEVNRLVNLLKQAEEEADAMKEEEAQLKDGLKEVESEVIYLQESLSKAKAESLKLKDSVLDKENELQSVIQENEELRAKEDAALKSVLYKDNELHCAIQENEELRAKEEEALKRVDELSKLLEEALVKKQAEENGEVTDIEKDYDLLPKVVEFSEENGHVSEEQQQQQQQQPKIENFEQENKELKEEVVHFDSFKFEALNGKSKEDNNNESKDKDDETVEVEFKMWESCKIEKKELLPERETPEHESLEEEVESKVDSSEAGFDKINGVSSTETIEEGSVSPSKQQQQKKKKPLLKKFGSLLKKKAYVGLRIPDADTGTRQNIDLVLLNKGGAVVVSVKNLAGFVLINADGSWSCETKNKTEHLPNPVKWKRPENKLQFLKHILYKEEFLCPKDTCLAKLYFPIRNVETDMVVPLSDLCPQHAVYYTHLGYTIQAGSFPPEVITYDQWTQQKPETKTMFSGWLKGAFGGGKKEMQESIQQNLHFTLNTAPIWDRVELKGKYVLGEFLEFKGKQEDLHALRSIKRSKVSRLVTQKTSMLGFAHSTLQVLYSPRDYRSEGASASEWEEVCVRSSTEVVFQPQNSTKVRKFKLSSVISMTLSA</sequence>
<feature type="coiled-coil region" evidence="10">
    <location>
        <begin position="665"/>
        <end position="731"/>
    </location>
</feature>
<dbReference type="InterPro" id="IPR016024">
    <property type="entry name" value="ARM-type_fold"/>
</dbReference>
<comment type="function">
    <text evidence="8">Subunit of the peripheral V1 complex of vacuolar ATPase. Subunit H activates the ATPase activity of the enzyme and couples ATPase activity to proton flow. Vacuolar ATPase is responsible for acidifying a variety of intracellular compartments in eukaryotic cells, thus providing most of the energy required for transport processes in the vacuolar system.</text>
</comment>
<dbReference type="InterPro" id="IPR011987">
    <property type="entry name" value="ATPase_V1-cplx_hsu_C"/>
</dbReference>
<evidence type="ECO:0000259" key="12">
    <source>
        <dbReference type="Pfam" id="PF08378"/>
    </source>
</evidence>
<reference evidence="14 15" key="1">
    <citation type="journal article" date="2020" name="bioRxiv">
        <title>Sequence and annotation of 42 cannabis genomes reveals extensive copy number variation in cannabinoid synthesis and pathogen resistance genes.</title>
        <authorList>
            <person name="Mckernan K.J."/>
            <person name="Helbert Y."/>
            <person name="Kane L.T."/>
            <person name="Ebling H."/>
            <person name="Zhang L."/>
            <person name="Liu B."/>
            <person name="Eaton Z."/>
            <person name="Mclaughlin S."/>
            <person name="Kingan S."/>
            <person name="Baybayan P."/>
            <person name="Concepcion G."/>
            <person name="Jordan M."/>
            <person name="Riva A."/>
            <person name="Barbazuk W."/>
            <person name="Harkins T."/>
        </authorList>
    </citation>
    <scope>NUCLEOTIDE SEQUENCE [LARGE SCALE GENOMIC DNA]</scope>
    <source>
        <strain evidence="15">cv. Jamaican Lion 4</strain>
        <tissue evidence="14">Leaf</tissue>
    </source>
</reference>
<evidence type="ECO:0000256" key="4">
    <source>
        <dbReference type="ARBA" id="ARBA00022737"/>
    </source>
</evidence>
<dbReference type="FunFam" id="1.25.40.150:FF:000004">
    <property type="entry name" value="V-type proton ATPase subunit H"/>
    <property type="match status" value="1"/>
</dbReference>
<dbReference type="SMART" id="SM00185">
    <property type="entry name" value="ARM"/>
    <property type="match status" value="3"/>
</dbReference>
<dbReference type="PANTHER" id="PTHR10698:SF0">
    <property type="entry name" value="V-TYPE PROTON ATPASE SUBUNIT H"/>
    <property type="match status" value="1"/>
</dbReference>
<feature type="region of interest" description="Disordered" evidence="11">
    <location>
        <begin position="588"/>
        <end position="662"/>
    </location>
</feature>
<evidence type="ECO:0000256" key="1">
    <source>
        <dbReference type="ARBA" id="ARBA00005485"/>
    </source>
</evidence>
<evidence type="ECO:0000256" key="6">
    <source>
        <dbReference type="ARBA" id="ARBA00023054"/>
    </source>
</evidence>
<keyword evidence="15" id="KW-1185">Reference proteome</keyword>
<evidence type="ECO:0000256" key="5">
    <source>
        <dbReference type="ARBA" id="ARBA00022781"/>
    </source>
</evidence>
<feature type="domain" description="ATPase V1 complex subunit H C-terminal" evidence="13">
    <location>
        <begin position="348"/>
        <end position="459"/>
    </location>
</feature>
<feature type="compositionally biased region" description="Basic and acidic residues" evidence="11">
    <location>
        <begin position="1345"/>
        <end position="1362"/>
    </location>
</feature>
<comment type="similarity">
    <text evidence="1">Belongs to the WEB family.</text>
</comment>
<dbReference type="Proteomes" id="UP000583929">
    <property type="component" value="Unassembled WGS sequence"/>
</dbReference>
<feature type="region of interest" description="Disordered" evidence="11">
    <location>
        <begin position="1"/>
        <end position="26"/>
    </location>
</feature>
<feature type="region of interest" description="Disordered" evidence="11">
    <location>
        <begin position="1299"/>
        <end position="1325"/>
    </location>
</feature>
<dbReference type="PANTHER" id="PTHR10698">
    <property type="entry name" value="V-TYPE PROTON ATPASE SUBUNIT H"/>
    <property type="match status" value="1"/>
</dbReference>
<keyword evidence="5" id="KW-0375">Hydrogen ion transport</keyword>
<dbReference type="GO" id="GO:0046961">
    <property type="term" value="F:proton-transporting ATPase activity, rotational mechanism"/>
    <property type="evidence" value="ECO:0007669"/>
    <property type="project" value="InterPro"/>
</dbReference>
<dbReference type="InterPro" id="IPR000225">
    <property type="entry name" value="Armadillo"/>
</dbReference>
<feature type="domain" description="NERD" evidence="12">
    <location>
        <begin position="1446"/>
        <end position="1512"/>
    </location>
</feature>
<dbReference type="InterPro" id="IPR038497">
    <property type="entry name" value="ATPase_V1-cplx_hsu_C_sf"/>
</dbReference>
<keyword evidence="3" id="KW-0813">Transport</keyword>
<accession>A0A7J6HX84</accession>
<protein>
    <recommendedName>
        <fullName evidence="9">Vacuolar proton pump subunit H</fullName>
    </recommendedName>
</protein>
<evidence type="ECO:0000256" key="10">
    <source>
        <dbReference type="SAM" id="Coils"/>
    </source>
</evidence>
<keyword evidence="7" id="KW-0406">Ion transport</keyword>
<evidence type="ECO:0000256" key="7">
    <source>
        <dbReference type="ARBA" id="ARBA00023065"/>
    </source>
</evidence>
<evidence type="ECO:0000256" key="11">
    <source>
        <dbReference type="SAM" id="MobiDB-lite"/>
    </source>
</evidence>
<dbReference type="GO" id="GO:0000221">
    <property type="term" value="C:vacuolar proton-transporting V-type ATPase, V1 domain"/>
    <property type="evidence" value="ECO:0007669"/>
    <property type="project" value="InterPro"/>
</dbReference>
<dbReference type="InterPro" id="IPR004908">
    <property type="entry name" value="ATPase_V1-cplx_hsu"/>
</dbReference>
<evidence type="ECO:0000259" key="13">
    <source>
        <dbReference type="Pfam" id="PF11698"/>
    </source>
</evidence>
<keyword evidence="6 10" id="KW-0175">Coiled coil</keyword>
<evidence type="ECO:0000256" key="2">
    <source>
        <dbReference type="ARBA" id="ARBA00008613"/>
    </source>
</evidence>
<dbReference type="InterPro" id="IPR008545">
    <property type="entry name" value="Web"/>
</dbReference>
<feature type="region of interest" description="Disordered" evidence="11">
    <location>
        <begin position="1343"/>
        <end position="1362"/>
    </location>
</feature>
<dbReference type="Pfam" id="PF08378">
    <property type="entry name" value="NERD"/>
    <property type="match status" value="1"/>
</dbReference>
<proteinExistence type="inferred from homology"/>
<gene>
    <name evidence="14" type="ORF">G4B88_023594</name>
</gene>
<dbReference type="InterPro" id="IPR011528">
    <property type="entry name" value="NERD"/>
</dbReference>
<dbReference type="Pfam" id="PF11698">
    <property type="entry name" value="V-ATPase_H_C"/>
    <property type="match status" value="1"/>
</dbReference>
<feature type="compositionally biased region" description="Polar residues" evidence="11">
    <location>
        <begin position="617"/>
        <end position="627"/>
    </location>
</feature>
<comment type="caution">
    <text evidence="14">The sequence shown here is derived from an EMBL/GenBank/DDBJ whole genome shotgun (WGS) entry which is preliminary data.</text>
</comment>
<dbReference type="SUPFAM" id="SSF48371">
    <property type="entry name" value="ARM repeat"/>
    <property type="match status" value="1"/>
</dbReference>
<dbReference type="Pfam" id="PF05701">
    <property type="entry name" value="WEMBL"/>
    <property type="match status" value="1"/>
</dbReference>
<keyword evidence="4" id="KW-0677">Repeat</keyword>
<comment type="similarity">
    <text evidence="2">Belongs to the V-ATPase H subunit family.</text>
</comment>
<feature type="compositionally biased region" description="Basic and acidic residues" evidence="11">
    <location>
        <begin position="1378"/>
        <end position="1389"/>
    </location>
</feature>
<dbReference type="EMBL" id="JAATIQ010000022">
    <property type="protein sequence ID" value="KAF4399000.1"/>
    <property type="molecule type" value="Genomic_DNA"/>
</dbReference>
<feature type="coiled-coil region" evidence="10">
    <location>
        <begin position="841"/>
        <end position="1271"/>
    </location>
</feature>
<evidence type="ECO:0000313" key="14">
    <source>
        <dbReference type="EMBL" id="KAF4399000.1"/>
    </source>
</evidence>
<organism evidence="14 15">
    <name type="scientific">Cannabis sativa</name>
    <name type="common">Hemp</name>
    <name type="synonym">Marijuana</name>
    <dbReference type="NCBI Taxonomy" id="3483"/>
    <lineage>
        <taxon>Eukaryota</taxon>
        <taxon>Viridiplantae</taxon>
        <taxon>Streptophyta</taxon>
        <taxon>Embryophyta</taxon>
        <taxon>Tracheophyta</taxon>
        <taxon>Spermatophyta</taxon>
        <taxon>Magnoliopsida</taxon>
        <taxon>eudicotyledons</taxon>
        <taxon>Gunneridae</taxon>
        <taxon>Pentapetalae</taxon>
        <taxon>rosids</taxon>
        <taxon>fabids</taxon>
        <taxon>Rosales</taxon>
        <taxon>Cannabaceae</taxon>
        <taxon>Cannabis</taxon>
    </lineage>
</organism>
<dbReference type="InterPro" id="IPR011989">
    <property type="entry name" value="ARM-like"/>
</dbReference>
<evidence type="ECO:0000256" key="9">
    <source>
        <dbReference type="ARBA" id="ARBA00082218"/>
    </source>
</evidence>
<name>A0A7J6HX84_CANSA</name>
<dbReference type="Gene3D" id="1.25.40.150">
    <property type="entry name" value="V-type ATPase, subunit H, C-terminal domain"/>
    <property type="match status" value="1"/>
</dbReference>
<evidence type="ECO:0000313" key="15">
    <source>
        <dbReference type="Proteomes" id="UP000583929"/>
    </source>
</evidence>